<dbReference type="InterPro" id="IPR003115">
    <property type="entry name" value="ParB_N"/>
</dbReference>
<keyword evidence="4" id="KW-1185">Reference proteome</keyword>
<dbReference type="SMART" id="SM00470">
    <property type="entry name" value="ParB"/>
    <property type="match status" value="1"/>
</dbReference>
<evidence type="ECO:0000256" key="1">
    <source>
        <dbReference type="SAM" id="MobiDB-lite"/>
    </source>
</evidence>
<organism evidence="3 4">
    <name type="scientific">Streptomyces johnsoniae</name>
    <dbReference type="NCBI Taxonomy" id="3075532"/>
    <lineage>
        <taxon>Bacteria</taxon>
        <taxon>Bacillati</taxon>
        <taxon>Actinomycetota</taxon>
        <taxon>Actinomycetes</taxon>
        <taxon>Kitasatosporales</taxon>
        <taxon>Streptomycetaceae</taxon>
        <taxon>Streptomyces</taxon>
    </lineage>
</organism>
<feature type="region of interest" description="Disordered" evidence="1">
    <location>
        <begin position="1"/>
        <end position="35"/>
    </location>
</feature>
<evidence type="ECO:0000313" key="3">
    <source>
        <dbReference type="EMBL" id="MDT0442525.1"/>
    </source>
</evidence>
<dbReference type="Pfam" id="PF02195">
    <property type="entry name" value="ParB_N"/>
    <property type="match status" value="1"/>
</dbReference>
<gene>
    <name evidence="3" type="ORF">RM779_07935</name>
</gene>
<accession>A0ABU2S0Q4</accession>
<protein>
    <submittedName>
        <fullName evidence="3">ParB N-terminal domain-containing protein</fullName>
    </submittedName>
</protein>
<feature type="compositionally biased region" description="Low complexity" evidence="1">
    <location>
        <begin position="1"/>
        <end position="15"/>
    </location>
</feature>
<dbReference type="InterPro" id="IPR036086">
    <property type="entry name" value="ParB/Sulfiredoxin_sf"/>
</dbReference>
<dbReference type="SUPFAM" id="SSF110849">
    <property type="entry name" value="ParB/Sulfiredoxin"/>
    <property type="match status" value="1"/>
</dbReference>
<name>A0ABU2S0Q4_9ACTN</name>
<comment type="caution">
    <text evidence="3">The sequence shown here is derived from an EMBL/GenBank/DDBJ whole genome shotgun (WGS) entry which is preliminary data.</text>
</comment>
<dbReference type="EMBL" id="JAVREV010000003">
    <property type="protein sequence ID" value="MDT0442525.1"/>
    <property type="molecule type" value="Genomic_DNA"/>
</dbReference>
<feature type="region of interest" description="Disordered" evidence="1">
    <location>
        <begin position="144"/>
        <end position="167"/>
    </location>
</feature>
<dbReference type="PANTHER" id="PTHR33375">
    <property type="entry name" value="CHROMOSOME-PARTITIONING PROTEIN PARB-RELATED"/>
    <property type="match status" value="1"/>
</dbReference>
<dbReference type="PANTHER" id="PTHR33375:SF1">
    <property type="entry name" value="CHROMOSOME-PARTITIONING PROTEIN PARB-RELATED"/>
    <property type="match status" value="1"/>
</dbReference>
<reference evidence="4" key="1">
    <citation type="submission" date="2023-07" db="EMBL/GenBank/DDBJ databases">
        <title>30 novel species of actinomycetes from the DSMZ collection.</title>
        <authorList>
            <person name="Nouioui I."/>
        </authorList>
    </citation>
    <scope>NUCLEOTIDE SEQUENCE [LARGE SCALE GENOMIC DNA]</scope>
    <source>
        <strain evidence="4">DSM 41886</strain>
    </source>
</reference>
<evidence type="ECO:0000259" key="2">
    <source>
        <dbReference type="SMART" id="SM00470"/>
    </source>
</evidence>
<dbReference type="Proteomes" id="UP001183615">
    <property type="component" value="Unassembled WGS sequence"/>
</dbReference>
<sequence length="326" mass="35388">MRGSSTAGATGAGSAERVPLSELTTSDSPRRSGTDAEHIRLLAESAAELPPILVNRRTMRVIDGTHRVHAAALRGEDSIEAVLLDCDDDEAFRLAVEVNVTHGLPLTRADRTAAAKRIIASHADWSDRAIASVTGLSHKTIGSIRRRSSGEIPQSATRRGRDGRMRPVDASAGRIQAGRMLADRPDTPLREIAREAGVCPATVRDVRARIQRGEAPVPAGRRVAVAPAATPLRPQARAEVEDEGPELSVRIRNLRKDPSLRFSESGRTLLRLLDACTVGPQEWHRISDNVPPHCVEIIASAARECSRAWEDFAVELDQRRGRQKPG</sequence>
<feature type="domain" description="ParB-like N-terminal" evidence="2">
    <location>
        <begin position="16"/>
        <end position="100"/>
    </location>
</feature>
<dbReference type="Gene3D" id="3.90.1530.10">
    <property type="entry name" value="Conserved hypothetical protein from pyrococcus furiosus pfu- 392566-001, ParB domain"/>
    <property type="match status" value="1"/>
</dbReference>
<dbReference type="RefSeq" id="WP_311616949.1">
    <property type="nucleotide sequence ID" value="NZ_JAVREV010000003.1"/>
</dbReference>
<proteinExistence type="predicted"/>
<dbReference type="InterPro" id="IPR050336">
    <property type="entry name" value="Chromosome_partition/occlusion"/>
</dbReference>
<evidence type="ECO:0000313" key="4">
    <source>
        <dbReference type="Proteomes" id="UP001183615"/>
    </source>
</evidence>